<evidence type="ECO:0000313" key="2">
    <source>
        <dbReference type="Proteomes" id="UP001163321"/>
    </source>
</evidence>
<accession>A0ACC0W2K2</accession>
<name>A0ACC0W2K2_9STRA</name>
<organism evidence="1 2">
    <name type="scientific">Peronosclerospora sorghi</name>
    <dbReference type="NCBI Taxonomy" id="230839"/>
    <lineage>
        <taxon>Eukaryota</taxon>
        <taxon>Sar</taxon>
        <taxon>Stramenopiles</taxon>
        <taxon>Oomycota</taxon>
        <taxon>Peronosporomycetes</taxon>
        <taxon>Peronosporales</taxon>
        <taxon>Peronosporaceae</taxon>
        <taxon>Peronosclerospora</taxon>
    </lineage>
</organism>
<comment type="caution">
    <text evidence="1">The sequence shown here is derived from an EMBL/GenBank/DDBJ whole genome shotgun (WGS) entry which is preliminary data.</text>
</comment>
<dbReference type="Proteomes" id="UP001163321">
    <property type="component" value="Chromosome 5"/>
</dbReference>
<gene>
    <name evidence="1" type="ORF">PsorP6_009715</name>
</gene>
<evidence type="ECO:0000313" key="1">
    <source>
        <dbReference type="EMBL" id="KAI9912183.1"/>
    </source>
</evidence>
<reference evidence="1 2" key="1">
    <citation type="journal article" date="2022" name="bioRxiv">
        <title>The genome of the oomycete Peronosclerospora sorghi, a cosmopolitan pathogen of maize and sorghum, is inflated with dispersed pseudogenes.</title>
        <authorList>
            <person name="Fletcher K."/>
            <person name="Martin F."/>
            <person name="Isakeit T."/>
            <person name="Cavanaugh K."/>
            <person name="Magill C."/>
            <person name="Michelmore R."/>
        </authorList>
    </citation>
    <scope>NUCLEOTIDE SEQUENCE [LARGE SCALE GENOMIC DNA]</scope>
    <source>
        <strain evidence="1">P6</strain>
    </source>
</reference>
<dbReference type="EMBL" id="CM047584">
    <property type="protein sequence ID" value="KAI9912183.1"/>
    <property type="molecule type" value="Genomic_DNA"/>
</dbReference>
<protein>
    <submittedName>
        <fullName evidence="1">Uncharacterized protein</fullName>
    </submittedName>
</protein>
<sequence length="1412" mass="158072">MAPRTRASSAASNRRADSTKEALRRREVSTCRQERSREEDEEVKAESLAADEVVHNEPSPPRPDPVFGKRHETRGGCAPSTTLSDAEDVFSSEYLLKAGRNTSALCHRLKRMWETLQHTASRQQQREEGVLNVSAVEELEHVTADLLQPQFMTHADKTVRSLVACCFVELLRIAAPQSPFRSDDDLYRVFKLFIEQIRALNAEQGTTSSDLHSFYILESLATVKSCVLVVGLTVTMEENEDVMIVQFFQALFDTIKRDHSTKMEHWMLSIMTACLEESDGVDASVLDVIFSPLVGDTSADDRHGTGKSTEKDNSSSNLARTLIQRTSDVLQEPVSTYLNHMLADDADTVSSHKTSKLKEHVYSLIYHVHTINPSLLLFVLPTVCQQLQVDEVATRSDAIAVLGQIFASSQTDDGPQYMKTFRDFLGRFRDASKDIRMQMIRACVPIWEHKPDVASLLENEFVLRLSDPEWEIRQLVVHELCDFAANCLELISEECLRAVGERMKDKKVLLRKETMTGLSQVFSTHVSSYFEELDADDTKPLSLHPRHIPATNFKKLGWIPDYVLKCYAYPQQELQLRVIQLLDDFLLPKAFTERIRANRLLFIFHSLDAASKEALRRIFSDRAKCQRVVKQFVDLKLPQRSKRCATDDNGALEKATQQLYEGLVPLFSDVSGLRKLLERLVQWKDRSLFKHLQALCTVSKSQCDIRHERDQVIRCVGSKTPLGELMKKLCRKLAFLTMNPAVVAVMLDSLVLKKGRPSRENRSIVELMVLVSGEQPELFAPFIREKIPSILVPSQAGPNESPSTTSDTDDEEDTDPRVVLGALNVLSNSSHHYIATARDELPHDKMLSTAVIKQLHKFCLGHGSEAHRLTAAMESRAAELAAIALSHFDGHTEDTKELINALCSKEKLGSPTHPQVAPVLQSLKVFSKRCCHLFTENMALFLRVWSHLLTDLIGKGDEVARPGTARAKESSQKGTKPAATKVAANRCLAINVAVNLIVYDGHLRRSSTVSDEGTELLHLLFEILRSDGTRYASTPSLTALFRAAASCGLLKLVRNRRLEASLSVSEWHLLGRTMQDTNEDVRRAFLKKLTSLLMTRSIQHPHKYLSYLALAATDANPCVKKGARNLLKLGVDRMRRAFDAASVRESEPSQSGSHSPSWRAVMVPEYALPYVIHLLAHHPAFPVHLVNETPSVRILQSPLWSDQLACLGFFLDGLVGEHPAATGNIAFLLQLLAHLSQCHDVTSPDASRMYPLIDSAVVLLKRKIKDQAHLQPFPGKIFLPKHLYSPGRPPSLATPGERKEPEGPDDSLKMPRLSVRLESPCTFHGGRCVLMSTHVCCVFATQASLSPIKPMDYAAHFMKLQSPPGSSLSKRYTKKRKRSLLTSDDAFLEMEEKAEDNEDDGPTESRATLSQC</sequence>
<proteinExistence type="predicted"/>
<keyword evidence="2" id="KW-1185">Reference proteome</keyword>